<feature type="transmembrane region" description="Helical" evidence="5">
    <location>
        <begin position="21"/>
        <end position="40"/>
    </location>
</feature>
<dbReference type="Pfam" id="PF04893">
    <property type="entry name" value="Yip1"/>
    <property type="match status" value="1"/>
</dbReference>
<evidence type="ECO:0000256" key="1">
    <source>
        <dbReference type="ARBA" id="ARBA00004141"/>
    </source>
</evidence>
<dbReference type="Proteomes" id="UP001594351">
    <property type="component" value="Unassembled WGS sequence"/>
</dbReference>
<evidence type="ECO:0000256" key="3">
    <source>
        <dbReference type="ARBA" id="ARBA00022989"/>
    </source>
</evidence>
<keyword evidence="4 5" id="KW-0472">Membrane</keyword>
<protein>
    <submittedName>
        <fullName evidence="7">YIP1 family protein</fullName>
    </submittedName>
</protein>
<feature type="domain" description="Yip1" evidence="6">
    <location>
        <begin position="11"/>
        <end position="170"/>
    </location>
</feature>
<feature type="transmembrane region" description="Helical" evidence="5">
    <location>
        <begin position="155"/>
        <end position="188"/>
    </location>
</feature>
<feature type="transmembrane region" description="Helical" evidence="5">
    <location>
        <begin position="60"/>
        <end position="85"/>
    </location>
</feature>
<comment type="subcellular location">
    <subcellularLocation>
        <location evidence="1">Membrane</location>
        <topology evidence="1">Multi-pass membrane protein</topology>
    </subcellularLocation>
</comment>
<keyword evidence="2 5" id="KW-0812">Transmembrane</keyword>
<keyword evidence="8" id="KW-1185">Reference proteome</keyword>
<organism evidence="7 8">
    <name type="scientific">candidate division CSSED10-310 bacterium</name>
    <dbReference type="NCBI Taxonomy" id="2855610"/>
    <lineage>
        <taxon>Bacteria</taxon>
        <taxon>Bacteria division CSSED10-310</taxon>
    </lineage>
</organism>
<name>A0ABV6YWK4_UNCC1</name>
<dbReference type="InterPro" id="IPR006977">
    <property type="entry name" value="Yip1_dom"/>
</dbReference>
<feature type="transmembrane region" description="Helical" evidence="5">
    <location>
        <begin position="97"/>
        <end position="117"/>
    </location>
</feature>
<evidence type="ECO:0000313" key="8">
    <source>
        <dbReference type="Proteomes" id="UP001594351"/>
    </source>
</evidence>
<sequence>MISKTELLFNYFTKPREAIRYIIDQQSYIFISFIFIFALANHHIATSLKVAISGEALSFYLLGGFLIKLLGTLITLFIIVSLIHFSSDLVGTTGSVSGLFMTFMLSFSPLLFTTPAILLSKSFYSFAIVCLVIWTMVLQIVAIQEIYRLSSSWSFLIYISTLLFLFIVLPIFLVLTFLFSVLLLASMLMV</sequence>
<reference evidence="7 8" key="1">
    <citation type="submission" date="2024-09" db="EMBL/GenBank/DDBJ databases">
        <title>Laminarin stimulates single cell rates of sulfate reduction while oxygen inhibits transcriptomic activity in coastal marine sediment.</title>
        <authorList>
            <person name="Lindsay M."/>
            <person name="Orcutt B."/>
            <person name="Emerson D."/>
            <person name="Stepanauskas R."/>
            <person name="D'Angelo T."/>
        </authorList>
    </citation>
    <scope>NUCLEOTIDE SEQUENCE [LARGE SCALE GENOMIC DNA]</scope>
    <source>
        <strain evidence="7">SAG AM-311-K15</strain>
    </source>
</reference>
<dbReference type="EMBL" id="JBHPBY010000106">
    <property type="protein sequence ID" value="MFC1850544.1"/>
    <property type="molecule type" value="Genomic_DNA"/>
</dbReference>
<keyword evidence="3 5" id="KW-1133">Transmembrane helix</keyword>
<comment type="caution">
    <text evidence="7">The sequence shown here is derived from an EMBL/GenBank/DDBJ whole genome shotgun (WGS) entry which is preliminary data.</text>
</comment>
<evidence type="ECO:0000259" key="6">
    <source>
        <dbReference type="Pfam" id="PF04893"/>
    </source>
</evidence>
<evidence type="ECO:0000313" key="7">
    <source>
        <dbReference type="EMBL" id="MFC1850544.1"/>
    </source>
</evidence>
<accession>A0ABV6YWK4</accession>
<evidence type="ECO:0000256" key="4">
    <source>
        <dbReference type="ARBA" id="ARBA00023136"/>
    </source>
</evidence>
<feature type="transmembrane region" description="Helical" evidence="5">
    <location>
        <begin position="123"/>
        <end position="143"/>
    </location>
</feature>
<gene>
    <name evidence="7" type="ORF">ACFL27_10165</name>
</gene>
<proteinExistence type="predicted"/>
<evidence type="ECO:0000256" key="2">
    <source>
        <dbReference type="ARBA" id="ARBA00022692"/>
    </source>
</evidence>
<evidence type="ECO:0000256" key="5">
    <source>
        <dbReference type="SAM" id="Phobius"/>
    </source>
</evidence>